<feature type="non-terminal residue" evidence="2">
    <location>
        <position position="1"/>
    </location>
</feature>
<feature type="non-terminal residue" evidence="2">
    <location>
        <position position="206"/>
    </location>
</feature>
<feature type="compositionally biased region" description="Gly residues" evidence="1">
    <location>
        <begin position="179"/>
        <end position="196"/>
    </location>
</feature>
<proteinExistence type="predicted"/>
<feature type="compositionally biased region" description="Basic and acidic residues" evidence="1">
    <location>
        <begin position="197"/>
        <end position="206"/>
    </location>
</feature>
<gene>
    <name evidence="2" type="ORF">METZ01_LOCUS500930</name>
</gene>
<dbReference type="AlphaFoldDB" id="A0A383DU74"/>
<evidence type="ECO:0000256" key="1">
    <source>
        <dbReference type="SAM" id="MobiDB-lite"/>
    </source>
</evidence>
<protein>
    <submittedName>
        <fullName evidence="2">Uncharacterized protein</fullName>
    </submittedName>
</protein>
<feature type="compositionally biased region" description="Basic residues" evidence="1">
    <location>
        <begin position="161"/>
        <end position="171"/>
    </location>
</feature>
<dbReference type="EMBL" id="UINC01220245">
    <property type="protein sequence ID" value="SVE48076.1"/>
    <property type="molecule type" value="Genomic_DNA"/>
</dbReference>
<sequence length="206" mass="22434">QPGKPARYPARRRHRRYPPDSAPDSGGGFHASNPHLILQGFGSDSRIEPGRAGSGHCRVSRAGAGRRRRCARHHQPLHRGEHERHHGRSTPVARVYRSVRLRKEGHHRPRQSHRQRASGLRRTIRQACGPGAGAGVAQIPGTPRSHTGDPGTYPAMQRKGGCAHHRCHRPRRPVERSGYAGGGASAEGEGDPQGDGGQRESQEKGV</sequence>
<feature type="region of interest" description="Disordered" evidence="1">
    <location>
        <begin position="1"/>
        <end position="206"/>
    </location>
</feature>
<organism evidence="2">
    <name type="scientific">marine metagenome</name>
    <dbReference type="NCBI Taxonomy" id="408172"/>
    <lineage>
        <taxon>unclassified sequences</taxon>
        <taxon>metagenomes</taxon>
        <taxon>ecological metagenomes</taxon>
    </lineage>
</organism>
<accession>A0A383DU74</accession>
<reference evidence="2" key="1">
    <citation type="submission" date="2018-05" db="EMBL/GenBank/DDBJ databases">
        <authorList>
            <person name="Lanie J.A."/>
            <person name="Ng W.-L."/>
            <person name="Kazmierczak K.M."/>
            <person name="Andrzejewski T.M."/>
            <person name="Davidsen T.M."/>
            <person name="Wayne K.J."/>
            <person name="Tettelin H."/>
            <person name="Glass J.I."/>
            <person name="Rusch D."/>
            <person name="Podicherti R."/>
            <person name="Tsui H.-C.T."/>
            <person name="Winkler M.E."/>
        </authorList>
    </citation>
    <scope>NUCLEOTIDE SEQUENCE</scope>
</reference>
<evidence type="ECO:0000313" key="2">
    <source>
        <dbReference type="EMBL" id="SVE48076.1"/>
    </source>
</evidence>
<feature type="compositionally biased region" description="Basic residues" evidence="1">
    <location>
        <begin position="64"/>
        <end position="77"/>
    </location>
</feature>
<name>A0A383DU74_9ZZZZ</name>
<feature type="compositionally biased region" description="Basic residues" evidence="1">
    <location>
        <begin position="97"/>
        <end position="116"/>
    </location>
</feature>